<dbReference type="InterPro" id="IPR034122">
    <property type="entry name" value="Retropepsin-like_bacterial"/>
</dbReference>
<keyword evidence="1" id="KW-0732">Signal</keyword>
<comment type="caution">
    <text evidence="2">The sequence shown here is derived from an EMBL/GenBank/DDBJ whole genome shotgun (WGS) entry which is preliminary data.</text>
</comment>
<dbReference type="Gene3D" id="2.40.70.10">
    <property type="entry name" value="Acid Proteases"/>
    <property type="match status" value="1"/>
</dbReference>
<dbReference type="RefSeq" id="WP_230550122.1">
    <property type="nucleotide sequence ID" value="NZ_JAJISD010000002.1"/>
</dbReference>
<name>A0ABS8KS68_9HYPH</name>
<proteinExistence type="predicted"/>
<keyword evidence="3" id="KW-1185">Reference proteome</keyword>
<evidence type="ECO:0000313" key="3">
    <source>
        <dbReference type="Proteomes" id="UP001198862"/>
    </source>
</evidence>
<organism evidence="2 3">
    <name type="scientific">Reyranella aquatilis</name>
    <dbReference type="NCBI Taxonomy" id="2035356"/>
    <lineage>
        <taxon>Bacteria</taxon>
        <taxon>Pseudomonadati</taxon>
        <taxon>Pseudomonadota</taxon>
        <taxon>Alphaproteobacteria</taxon>
        <taxon>Hyphomicrobiales</taxon>
        <taxon>Reyranellaceae</taxon>
        <taxon>Reyranella</taxon>
    </lineage>
</organism>
<gene>
    <name evidence="2" type="ORF">LJ725_08085</name>
</gene>
<feature type="signal peptide" evidence="1">
    <location>
        <begin position="1"/>
        <end position="23"/>
    </location>
</feature>
<dbReference type="CDD" id="cd05483">
    <property type="entry name" value="retropepsin_like_bacteria"/>
    <property type="match status" value="1"/>
</dbReference>
<evidence type="ECO:0000256" key="1">
    <source>
        <dbReference type="SAM" id="SignalP"/>
    </source>
</evidence>
<dbReference type="Proteomes" id="UP001198862">
    <property type="component" value="Unassembled WGS sequence"/>
</dbReference>
<feature type="chain" id="PRO_5046466127" evidence="1">
    <location>
        <begin position="24"/>
        <end position="239"/>
    </location>
</feature>
<sequence length="239" mass="25585">MMQTLFPVSLVTSLLLFAAASHAQPVGEAGQFIAQWKASNALCRNAATPALEAIGACEQRDTYSKLLSAANYCYGPVEGGPAGWTPCGGDPSGGKPSAKALQDAALARATERFQRMGGVFVLPATINGTSTAYFIVDSGASNVQIPEELAEEMMRNGTLTEADSLGQRRFTLADGSGLQQRIVRLRSIKIGERTMENVMASVSPPRSKALLGQSFLRRLSSWKIDNVRNSIEFEFTGSF</sequence>
<dbReference type="EMBL" id="JAJISD010000002">
    <property type="protein sequence ID" value="MCC8428919.1"/>
    <property type="molecule type" value="Genomic_DNA"/>
</dbReference>
<accession>A0ABS8KS68</accession>
<dbReference type="InterPro" id="IPR021109">
    <property type="entry name" value="Peptidase_aspartic_dom_sf"/>
</dbReference>
<dbReference type="Pfam" id="PF13975">
    <property type="entry name" value="gag-asp_proteas"/>
    <property type="match status" value="1"/>
</dbReference>
<dbReference type="SUPFAM" id="SSF50630">
    <property type="entry name" value="Acid proteases"/>
    <property type="match status" value="1"/>
</dbReference>
<reference evidence="2 3" key="1">
    <citation type="submission" date="2021-11" db="EMBL/GenBank/DDBJ databases">
        <authorList>
            <person name="Lee D.-H."/>
            <person name="Kim S.-B."/>
        </authorList>
    </citation>
    <scope>NUCLEOTIDE SEQUENCE [LARGE SCALE GENOMIC DNA]</scope>
    <source>
        <strain evidence="2 3">KCTC 52223</strain>
    </source>
</reference>
<protein>
    <submittedName>
        <fullName evidence="2">Retroviral-like aspartic protease family protein</fullName>
    </submittedName>
</protein>
<evidence type="ECO:0000313" key="2">
    <source>
        <dbReference type="EMBL" id="MCC8428919.1"/>
    </source>
</evidence>